<feature type="transmembrane region" description="Helical" evidence="9">
    <location>
        <begin position="279"/>
        <end position="300"/>
    </location>
</feature>
<feature type="transmembrane region" description="Helical" evidence="9">
    <location>
        <begin position="93"/>
        <end position="121"/>
    </location>
</feature>
<evidence type="ECO:0000313" key="10">
    <source>
        <dbReference type="EMBL" id="SBV35012.1"/>
    </source>
</evidence>
<evidence type="ECO:0000256" key="6">
    <source>
        <dbReference type="ARBA" id="ARBA00022989"/>
    </source>
</evidence>
<dbReference type="PANTHER" id="PTHR42770">
    <property type="entry name" value="AMINO ACID TRANSPORTER-RELATED"/>
    <property type="match status" value="1"/>
</dbReference>
<feature type="transmembrane region" description="Helical" evidence="9">
    <location>
        <begin position="156"/>
        <end position="176"/>
    </location>
</feature>
<feature type="transmembrane region" description="Helical" evidence="9">
    <location>
        <begin position="48"/>
        <end position="72"/>
    </location>
</feature>
<evidence type="ECO:0000256" key="8">
    <source>
        <dbReference type="ARBA" id="ARBA00045636"/>
    </source>
</evidence>
<evidence type="ECO:0000256" key="5">
    <source>
        <dbReference type="ARBA" id="ARBA00022692"/>
    </source>
</evidence>
<evidence type="ECO:0000256" key="9">
    <source>
        <dbReference type="SAM" id="Phobius"/>
    </source>
</evidence>
<reference evidence="10" key="1">
    <citation type="submission" date="2016-03" db="EMBL/GenBank/DDBJ databases">
        <authorList>
            <person name="Ploux O."/>
        </authorList>
    </citation>
    <scope>NUCLEOTIDE SEQUENCE</scope>
    <source>
        <strain evidence="10">UC10</strain>
    </source>
</reference>
<accession>A0A1Y5PYA4</accession>
<name>A0A1Y5PYA4_9SPHN</name>
<dbReference type="KEGG" id="sphu:SPPYR_3897"/>
<dbReference type="InterPro" id="IPR002293">
    <property type="entry name" value="AA/rel_permease1"/>
</dbReference>
<keyword evidence="4" id="KW-1003">Cell membrane</keyword>
<dbReference type="SUPFAM" id="SSF48695">
    <property type="entry name" value="Multiheme cytochromes"/>
    <property type="match status" value="1"/>
</dbReference>
<dbReference type="Pfam" id="PF13520">
    <property type="entry name" value="AA_permease_2"/>
    <property type="match status" value="1"/>
</dbReference>
<sequence length="436" mass="45053">MSDFSAHSERPDRKLGLAMCIALVMGNMIGSGVFLLPASLAPFGWNGVAGWAITIAGALALAFVIARLTVAFPEASGPTAFVERAFGRIPSFMIGWAYWVSVWTANVTLAVASVSFLSLFVPAISDHMAISTIALIWLVTAINWRGARAAGRFQIVTLAIKLIPLVTVVVLIPIAFGRGGPVAITPFPAEGLSLAAVSGSAILTLWALLGFESASVAADKAANPAVTIPRATIIGTLATGILYLIVCSAIALMLPAAAVATSEAPFALFAETYWGHGPALLIAAFAAVSALGALNGWTLIQAELPARLAEQGLLPAWFARTNRHGTPAAALLLSSAIATVCVILNSSKSTAEMFTFMAVLSTSVTLWLYLACAAAALRLRVAIPVALAGLAYAIWTLWGAGVGVSAMSLILMAAGLPLYVWTRLSTPAGGEEAPVA</sequence>
<evidence type="ECO:0000256" key="2">
    <source>
        <dbReference type="ARBA" id="ARBA00008220"/>
    </source>
</evidence>
<feature type="transmembrane region" description="Helical" evidence="9">
    <location>
        <begin position="353"/>
        <end position="372"/>
    </location>
</feature>
<keyword evidence="6 9" id="KW-1133">Transmembrane helix</keyword>
<comment type="function">
    <text evidence="8">Major component of the acid-resistance (AR) system allowing enteric pathogens to survive the acidic environment in the stomach. Exchanges extracellular arginine for its intracellular decarboxylation product agmatine (Agm) thereby expelling intracellular protons. Probably undergoes several conformational states in order to translocate the substrate across the membrane; keeps the substrate accessible to only 1 side of the membrane at a time by opening and closing 3 membrane-internal gates.</text>
</comment>
<dbReference type="PIRSF" id="PIRSF006060">
    <property type="entry name" value="AA_transporter"/>
    <property type="match status" value="1"/>
</dbReference>
<organism evidence="10">
    <name type="scientific">uncultured Sphingopyxis sp</name>
    <dbReference type="NCBI Taxonomy" id="310581"/>
    <lineage>
        <taxon>Bacteria</taxon>
        <taxon>Pseudomonadati</taxon>
        <taxon>Pseudomonadota</taxon>
        <taxon>Alphaproteobacteria</taxon>
        <taxon>Sphingomonadales</taxon>
        <taxon>Sphingomonadaceae</taxon>
        <taxon>Sphingopyxis</taxon>
        <taxon>environmental samples</taxon>
    </lineage>
</organism>
<dbReference type="AlphaFoldDB" id="A0A1Y5PYA4"/>
<dbReference type="PANTHER" id="PTHR42770:SF18">
    <property type="entry name" value="ARGININE_AGMATINE ANTIPORTER"/>
    <property type="match status" value="1"/>
</dbReference>
<dbReference type="EMBL" id="LT598653">
    <property type="protein sequence ID" value="SBV35012.1"/>
    <property type="molecule type" value="Genomic_DNA"/>
</dbReference>
<dbReference type="GO" id="GO:0022857">
    <property type="term" value="F:transmembrane transporter activity"/>
    <property type="evidence" value="ECO:0007669"/>
    <property type="project" value="InterPro"/>
</dbReference>
<dbReference type="GO" id="GO:0005886">
    <property type="term" value="C:plasma membrane"/>
    <property type="evidence" value="ECO:0007669"/>
    <property type="project" value="UniProtKB-SubCell"/>
</dbReference>
<dbReference type="InterPro" id="IPR036280">
    <property type="entry name" value="Multihaem_cyt_sf"/>
</dbReference>
<evidence type="ECO:0000256" key="1">
    <source>
        <dbReference type="ARBA" id="ARBA00004651"/>
    </source>
</evidence>
<feature type="transmembrane region" description="Helical" evidence="9">
    <location>
        <begin position="15"/>
        <end position="36"/>
    </location>
</feature>
<dbReference type="Gene3D" id="1.20.1740.10">
    <property type="entry name" value="Amino acid/polyamine transporter I"/>
    <property type="match status" value="1"/>
</dbReference>
<evidence type="ECO:0000256" key="3">
    <source>
        <dbReference type="ARBA" id="ARBA00021069"/>
    </source>
</evidence>
<feature type="transmembrane region" description="Helical" evidence="9">
    <location>
        <begin position="328"/>
        <end position="347"/>
    </location>
</feature>
<feature type="transmembrane region" description="Helical" evidence="9">
    <location>
        <begin position="191"/>
        <end position="211"/>
    </location>
</feature>
<keyword evidence="7 9" id="KW-0472">Membrane</keyword>
<evidence type="ECO:0000256" key="4">
    <source>
        <dbReference type="ARBA" id="ARBA00022475"/>
    </source>
</evidence>
<keyword evidence="5 9" id="KW-0812">Transmembrane</keyword>
<comment type="subcellular location">
    <subcellularLocation>
        <location evidence="1">Cell membrane</location>
        <topology evidence="1">Multi-pass membrane protein</topology>
    </subcellularLocation>
</comment>
<dbReference type="RefSeq" id="WP_295322195.1">
    <property type="nucleotide sequence ID" value="NZ_LT598653.1"/>
</dbReference>
<protein>
    <recommendedName>
        <fullName evidence="3">Arginine/agmatine antiporter</fullName>
    </recommendedName>
</protein>
<gene>
    <name evidence="10" type="ORF">SPPYR_3897</name>
</gene>
<evidence type="ECO:0000256" key="7">
    <source>
        <dbReference type="ARBA" id="ARBA00023136"/>
    </source>
</evidence>
<proteinExistence type="inferred from homology"/>
<feature type="transmembrane region" description="Helical" evidence="9">
    <location>
        <begin position="232"/>
        <end position="259"/>
    </location>
</feature>
<dbReference type="InterPro" id="IPR050367">
    <property type="entry name" value="APC_superfamily"/>
</dbReference>
<comment type="similarity">
    <text evidence="2">Belongs to the amino acid-polyamine-organocation (APC) superfamily. Basic amino acid/polyamine antiporter (APA) (TC 2.A.3.2) family.</text>
</comment>